<dbReference type="Proteomes" id="UP001229081">
    <property type="component" value="Unassembled WGS sequence"/>
</dbReference>
<dbReference type="EMBL" id="JAUFSA010000001">
    <property type="protein sequence ID" value="MDP7734055.1"/>
    <property type="molecule type" value="Genomic_DNA"/>
</dbReference>
<name>A0AAJ1RYG5_9MYCO</name>
<accession>A0AAJ1RYG5</accession>
<dbReference type="AlphaFoldDB" id="A0AAJ1RYG5"/>
<protein>
    <submittedName>
        <fullName evidence="1">Uncharacterized protein</fullName>
    </submittedName>
</protein>
<sequence>MKHYGLAAIDFAHRQSRQLVPALRELLATIRRTRCLKGTEK</sequence>
<dbReference type="RefSeq" id="WP_269323258.1">
    <property type="nucleotide sequence ID" value="NZ_BLKX01000001.1"/>
</dbReference>
<proteinExistence type="predicted"/>
<evidence type="ECO:0000313" key="1">
    <source>
        <dbReference type="EMBL" id="MDP7734055.1"/>
    </source>
</evidence>
<organism evidence="1 2">
    <name type="scientific">Mycobacterium paragordonae</name>
    <dbReference type="NCBI Taxonomy" id="1389713"/>
    <lineage>
        <taxon>Bacteria</taxon>
        <taxon>Bacillati</taxon>
        <taxon>Actinomycetota</taxon>
        <taxon>Actinomycetes</taxon>
        <taxon>Mycobacteriales</taxon>
        <taxon>Mycobacteriaceae</taxon>
        <taxon>Mycobacterium</taxon>
    </lineage>
</organism>
<evidence type="ECO:0000313" key="2">
    <source>
        <dbReference type="Proteomes" id="UP001229081"/>
    </source>
</evidence>
<gene>
    <name evidence="1" type="ORF">QXL92_04750</name>
</gene>
<reference evidence="1" key="1">
    <citation type="submission" date="2023-06" db="EMBL/GenBank/DDBJ databases">
        <title>Identification of two novel mycobacterium reveal diversities and complexities of Mycobacterium gordonae clade.</title>
        <authorList>
            <person name="Matsumoto Y."/>
            <person name="Nakamura S."/>
            <person name="Motooka D."/>
            <person name="Fukushima K."/>
        </authorList>
    </citation>
    <scope>NUCLEOTIDE SEQUENCE</scope>
    <source>
        <strain evidence="1">TY812</strain>
    </source>
</reference>
<comment type="caution">
    <text evidence="1">The sequence shown here is derived from an EMBL/GenBank/DDBJ whole genome shotgun (WGS) entry which is preliminary data.</text>
</comment>